<dbReference type="InterPro" id="IPR048538">
    <property type="entry name" value="Rrn7_cyclin_C"/>
</dbReference>
<keyword evidence="5" id="KW-0862">Zinc</keyword>
<keyword evidence="6" id="KW-0805">Transcription regulation</keyword>
<evidence type="ECO:0000259" key="13">
    <source>
        <dbReference type="Pfam" id="PF20645"/>
    </source>
</evidence>
<keyword evidence="4" id="KW-0863">Zinc-finger</keyword>
<feature type="compositionally biased region" description="Polar residues" evidence="10">
    <location>
        <begin position="158"/>
        <end position="170"/>
    </location>
</feature>
<keyword evidence="9" id="KW-0539">Nucleus</keyword>
<keyword evidence="7" id="KW-0238">DNA-binding</keyword>
<dbReference type="PANTHER" id="PTHR31576:SF2">
    <property type="entry name" value="TATA BOX-BINDING PROTEIN-ASSOCIATED FACTOR RNA POLYMERASE I SUBUNIT B"/>
    <property type="match status" value="1"/>
</dbReference>
<feature type="domain" description="Rrn7/TAF1B N-terminal cyclin" evidence="12">
    <location>
        <begin position="80"/>
        <end position="231"/>
    </location>
</feature>
<evidence type="ECO:0000256" key="9">
    <source>
        <dbReference type="ARBA" id="ARBA00023242"/>
    </source>
</evidence>
<dbReference type="InterPro" id="IPR021752">
    <property type="entry name" value="TF_Rrn7_Zf"/>
</dbReference>
<gene>
    <name evidence="14" type="ORF">LTR69_000772</name>
</gene>
<evidence type="ECO:0000256" key="4">
    <source>
        <dbReference type="ARBA" id="ARBA00022771"/>
    </source>
</evidence>
<evidence type="ECO:0000313" key="15">
    <source>
        <dbReference type="Proteomes" id="UP001345691"/>
    </source>
</evidence>
<evidence type="ECO:0000256" key="5">
    <source>
        <dbReference type="ARBA" id="ARBA00022833"/>
    </source>
</evidence>
<evidence type="ECO:0000313" key="14">
    <source>
        <dbReference type="EMBL" id="KAK5068652.1"/>
    </source>
</evidence>
<comment type="subcellular location">
    <subcellularLocation>
        <location evidence="1">Nucleus</location>
        <location evidence="1">Nucleolus</location>
    </subcellularLocation>
</comment>
<dbReference type="Pfam" id="PF11781">
    <property type="entry name" value="Zn_ribbon_RRN7"/>
    <property type="match status" value="1"/>
</dbReference>
<keyword evidence="15" id="KW-1185">Reference proteome</keyword>
<dbReference type="EMBL" id="JAVRRF010000001">
    <property type="protein sequence ID" value="KAK5068652.1"/>
    <property type="molecule type" value="Genomic_DNA"/>
</dbReference>
<feature type="domain" description="RRN7-type" evidence="11">
    <location>
        <begin position="5"/>
        <end position="32"/>
    </location>
</feature>
<reference evidence="14 15" key="1">
    <citation type="submission" date="2023-08" db="EMBL/GenBank/DDBJ databases">
        <title>Black Yeasts Isolated from many extreme environments.</title>
        <authorList>
            <person name="Coleine C."/>
            <person name="Stajich J.E."/>
            <person name="Selbmann L."/>
        </authorList>
    </citation>
    <scope>NUCLEOTIDE SEQUENCE [LARGE SCALE GENOMIC DNA]</scope>
    <source>
        <strain evidence="14 15">CCFEE 6328</strain>
    </source>
</reference>
<dbReference type="InterPro" id="IPR033599">
    <property type="entry name" value="TAF1B/Rrn7"/>
</dbReference>
<evidence type="ECO:0000259" key="12">
    <source>
        <dbReference type="Pfam" id="PF20644"/>
    </source>
</evidence>
<organism evidence="14 15">
    <name type="scientific">Exophiala sideris</name>
    <dbReference type="NCBI Taxonomy" id="1016849"/>
    <lineage>
        <taxon>Eukaryota</taxon>
        <taxon>Fungi</taxon>
        <taxon>Dikarya</taxon>
        <taxon>Ascomycota</taxon>
        <taxon>Pezizomycotina</taxon>
        <taxon>Eurotiomycetes</taxon>
        <taxon>Chaetothyriomycetidae</taxon>
        <taxon>Chaetothyriales</taxon>
        <taxon>Herpotrichiellaceae</taxon>
        <taxon>Exophiala</taxon>
    </lineage>
</organism>
<dbReference type="Pfam" id="PF20644">
    <property type="entry name" value="Rrn7_cyclin_N"/>
    <property type="match status" value="1"/>
</dbReference>
<feature type="domain" description="Rrn7/TAF1B C-terminal cyclin" evidence="13">
    <location>
        <begin position="251"/>
        <end position="426"/>
    </location>
</feature>
<name>A0ABR0JRV8_9EURO</name>
<evidence type="ECO:0000256" key="1">
    <source>
        <dbReference type="ARBA" id="ARBA00004604"/>
    </source>
</evidence>
<feature type="region of interest" description="Disordered" evidence="10">
    <location>
        <begin position="141"/>
        <end position="183"/>
    </location>
</feature>
<evidence type="ECO:0008006" key="16">
    <source>
        <dbReference type="Google" id="ProtNLM"/>
    </source>
</evidence>
<evidence type="ECO:0000256" key="6">
    <source>
        <dbReference type="ARBA" id="ARBA00023015"/>
    </source>
</evidence>
<keyword evidence="8" id="KW-0804">Transcription</keyword>
<evidence type="ECO:0000256" key="2">
    <source>
        <dbReference type="ARBA" id="ARBA00006899"/>
    </source>
</evidence>
<keyword evidence="3" id="KW-0479">Metal-binding</keyword>
<dbReference type="Pfam" id="PF20645">
    <property type="entry name" value="Rrn7_cyclin_C"/>
    <property type="match status" value="1"/>
</dbReference>
<proteinExistence type="inferred from homology"/>
<comment type="similarity">
    <text evidence="2">Belongs to the RRN7/TAF1B family.</text>
</comment>
<dbReference type="InterPro" id="IPR048540">
    <property type="entry name" value="Rrn7_cyclin_N"/>
</dbReference>
<evidence type="ECO:0000256" key="8">
    <source>
        <dbReference type="ARBA" id="ARBA00023163"/>
    </source>
</evidence>
<feature type="region of interest" description="Disordered" evidence="10">
    <location>
        <begin position="571"/>
        <end position="593"/>
    </location>
</feature>
<protein>
    <recommendedName>
        <fullName evidence="16">RRN7-type domain-containing protein</fullName>
    </recommendedName>
</protein>
<accession>A0ABR0JRV8</accession>
<evidence type="ECO:0000256" key="10">
    <source>
        <dbReference type="SAM" id="MobiDB-lite"/>
    </source>
</evidence>
<evidence type="ECO:0000256" key="7">
    <source>
        <dbReference type="ARBA" id="ARBA00023125"/>
    </source>
</evidence>
<evidence type="ECO:0000259" key="11">
    <source>
        <dbReference type="Pfam" id="PF11781"/>
    </source>
</evidence>
<sequence>MAEDDRCEQCGSRSFYVDEDGRTYCENGHEQARGVIVEEDDADFGQRGKTLRKKEAKEKQKFSRVLRGSKAYQLYLQCWQYILWKQCHALVHQKGLPAELWLYFLFIVFSSGTHASASQTIVRDLWTLWLSRLEGRLQTSTSATSATEVDTEGDPAMTSGNETTTDSESAGESELGRKRKQTQENPSLIDTIALNYLGVLLLRRPIGLATVLGWIQQEDIPYIRAIRHVPQEMKDRLPPEYHMSLDTIRLFEPDDLQLAIFRHAQMYNSSFGMIMPPLNVNLFLLSYVRSLALPLEVYIMVRRLSTAIRYDFAYPDAGTAETTRRQATTFPEARLMSLVVIATNLLFPFDSQTFKRYPQDPNDPMTLRLDWTAWLDAKGRSDKDSEKMTEPESLKPGSEIHVTDKDVFNMSNKQLDQYMDWFQRSWINSTPSQSQQAIENTLDKEILDMFPLHDVSEPVKTREQHQQARAVEQERLNTRIHEVQGTLLPRRAISLEEEAKRGIDVLRPGAKYPRFFHVDELDKTDKVVSIFHEEAARTACLSLKALLRAVNKSEEKIERWLRERRRQEVFGDEDSVEEHEMPATSPPTASGTLARNMEGLELGQTLNPDAQEDVDVNTFIDMELLPELERSLADF</sequence>
<evidence type="ECO:0000256" key="3">
    <source>
        <dbReference type="ARBA" id="ARBA00022723"/>
    </source>
</evidence>
<comment type="caution">
    <text evidence="14">The sequence shown here is derived from an EMBL/GenBank/DDBJ whole genome shotgun (WGS) entry which is preliminary data.</text>
</comment>
<dbReference type="Proteomes" id="UP001345691">
    <property type="component" value="Unassembled WGS sequence"/>
</dbReference>
<dbReference type="PANTHER" id="PTHR31576">
    <property type="entry name" value="TATA BOX-BINDING PROTEIN-ASSOCIATED FACTOR RNA POLYMERASE I SUBUNIT B"/>
    <property type="match status" value="1"/>
</dbReference>